<feature type="compositionally biased region" description="Polar residues" evidence="1">
    <location>
        <begin position="691"/>
        <end position="703"/>
    </location>
</feature>
<dbReference type="EMBL" id="CDMZ01000535">
    <property type="protein sequence ID" value="CEM16365.1"/>
    <property type="molecule type" value="Genomic_DNA"/>
</dbReference>
<feature type="compositionally biased region" description="Basic and acidic residues" evidence="1">
    <location>
        <begin position="214"/>
        <end position="223"/>
    </location>
</feature>
<accession>A0A0G4FPI9</accession>
<feature type="compositionally biased region" description="Basic and acidic residues" evidence="1">
    <location>
        <begin position="380"/>
        <end position="416"/>
    </location>
</feature>
<dbReference type="AlphaFoldDB" id="A0A0G4FPI9"/>
<sequence length="760" mass="83647">MHTRNNTDYTEEPNSHHRAFTADEVQPKRFGVQQPFRQQPICAHTPALAPQQSSSDDPRYSSSYPWIAPSPVPVCPDNSGSSLYWEVRRAQDGEGQPMPQMKPSRSPAHPTPPPLFGAPSLCRGIPAYRNEGRYRRARAEEDGGSAWRAQTGNKTYAGGQADGGEPWPPLLLWTQRDGPRSARHSPPPLRKPRQTADPGPPPHLCSLSSLAAGGREERERSDSPIEAPRGLSERHREGRKDRERGSTDVGAPASPSLASPRPTITHRAADRSRQYPLRDPAAQTRTTTTTNTKTDFVQQDEGDSVLSAPPTIISASRIPPRLPSSLRHSHSPPYSPLNRDPTYPHLTAAIAADRDKNRESPEPVPPFAFTGMRGSRMPHASRDRGGGFEEHSRADRQTEGDKRKWGLREAVKEYRQSFEGGEGEQQRDYSQEPEPARRQKETEERSEMSALSAHCCLSPTPTRTPPLKQGEREVNHRLHSSHPSSASAVLKKKQMEGGKRSCSTPATTSFLLQNSAVRAPSPSMERVAVSISTHTLSPPCHGRPMLPASTDGSPVSPQQVLTPTRGNTGQRPIDNWRDGKWIRRGESWIWESAKWKFEDGRWLAMDWDGTASDQFGMGPSKSAANLEGALVDDDATEDGASPTRAEGDGEEEGEWRLVGDEWVYVQGEWAYRQGEWVAADDVEIPNRDGAQMNQAAPSVPSSDPSRDNAAGVVKRDGDADASVVADGEPEGEWRLNEDGAWVYECPGWVYVNGGWQAIGD</sequence>
<feature type="region of interest" description="Disordered" evidence="1">
    <location>
        <begin position="136"/>
        <end position="468"/>
    </location>
</feature>
<evidence type="ECO:0000256" key="1">
    <source>
        <dbReference type="SAM" id="MobiDB-lite"/>
    </source>
</evidence>
<feature type="compositionally biased region" description="Low complexity" evidence="1">
    <location>
        <begin position="312"/>
        <end position="326"/>
    </location>
</feature>
<proteinExistence type="predicted"/>
<feature type="compositionally biased region" description="Polar residues" evidence="1">
    <location>
        <begin position="550"/>
        <end position="570"/>
    </location>
</feature>
<feature type="compositionally biased region" description="Low complexity" evidence="1">
    <location>
        <begin position="251"/>
        <end position="260"/>
    </location>
</feature>
<name>A0A0G4FPI9_9ALVE</name>
<feature type="compositionally biased region" description="Low complexity" evidence="1">
    <location>
        <begin position="50"/>
        <end position="64"/>
    </location>
</feature>
<feature type="compositionally biased region" description="Low complexity" evidence="1">
    <location>
        <begin position="284"/>
        <end position="294"/>
    </location>
</feature>
<feature type="region of interest" description="Disordered" evidence="1">
    <location>
        <begin position="549"/>
        <end position="576"/>
    </location>
</feature>
<reference evidence="2" key="1">
    <citation type="submission" date="2014-11" db="EMBL/GenBank/DDBJ databases">
        <authorList>
            <person name="Otto D Thomas"/>
            <person name="Naeem Raeece"/>
        </authorList>
    </citation>
    <scope>NUCLEOTIDE SEQUENCE</scope>
</reference>
<feature type="compositionally biased region" description="Basic and acidic residues" evidence="1">
    <location>
        <begin position="352"/>
        <end position="361"/>
    </location>
</feature>
<organism evidence="2">
    <name type="scientific">Chromera velia CCMP2878</name>
    <dbReference type="NCBI Taxonomy" id="1169474"/>
    <lineage>
        <taxon>Eukaryota</taxon>
        <taxon>Sar</taxon>
        <taxon>Alveolata</taxon>
        <taxon>Colpodellida</taxon>
        <taxon>Chromeraceae</taxon>
        <taxon>Chromera</taxon>
    </lineage>
</organism>
<feature type="region of interest" description="Disordered" evidence="1">
    <location>
        <begin position="691"/>
        <end position="729"/>
    </location>
</feature>
<feature type="compositionally biased region" description="Basic and acidic residues" evidence="1">
    <location>
        <begin position="424"/>
        <end position="447"/>
    </location>
</feature>
<feature type="region of interest" description="Disordered" evidence="1">
    <location>
        <begin position="633"/>
        <end position="653"/>
    </location>
</feature>
<protein>
    <submittedName>
        <fullName evidence="2">Uncharacterized protein</fullName>
    </submittedName>
</protein>
<evidence type="ECO:0000313" key="2">
    <source>
        <dbReference type="EMBL" id="CEM16365.1"/>
    </source>
</evidence>
<feature type="compositionally biased region" description="Basic and acidic residues" evidence="1">
    <location>
        <begin position="231"/>
        <end position="246"/>
    </location>
</feature>
<feature type="region of interest" description="Disordered" evidence="1">
    <location>
        <begin position="1"/>
        <end position="72"/>
    </location>
</feature>
<gene>
    <name evidence="2" type="ORF">Cvel_18112</name>
</gene>
<dbReference type="VEuPathDB" id="CryptoDB:Cvel_18112"/>
<feature type="region of interest" description="Disordered" evidence="1">
    <location>
        <begin position="87"/>
        <end position="122"/>
    </location>
</feature>